<dbReference type="Proteomes" id="UP001245370">
    <property type="component" value="Unassembled WGS sequence"/>
</dbReference>
<dbReference type="RefSeq" id="WP_281810161.1">
    <property type="nucleotide sequence ID" value="NZ_BSDO01000024.1"/>
</dbReference>
<name>A0A9W6CUN6_XANFL</name>
<gene>
    <name evidence="3" type="ORF">GGQ86_000361</name>
    <name evidence="2" type="ORF">XFLAVUS301_53480</name>
</gene>
<dbReference type="Proteomes" id="UP001144397">
    <property type="component" value="Unassembled WGS sequence"/>
</dbReference>
<reference evidence="2" key="1">
    <citation type="submission" date="2022-12" db="EMBL/GenBank/DDBJ databases">
        <title>Reference genome sequencing for broad-spectrum identification of bacterial and archaeal isolates by mass spectrometry.</title>
        <authorList>
            <person name="Sekiguchi Y."/>
            <person name="Tourlousse D.M."/>
        </authorList>
    </citation>
    <scope>NUCLEOTIDE SEQUENCE</scope>
    <source>
        <strain evidence="2">301</strain>
    </source>
</reference>
<dbReference type="AlphaFoldDB" id="A0A9W6CUN6"/>
<evidence type="ECO:0000313" key="3">
    <source>
        <dbReference type="EMBL" id="MDR6331914.1"/>
    </source>
</evidence>
<dbReference type="EMBL" id="JAVDPY010000001">
    <property type="protein sequence ID" value="MDR6331914.1"/>
    <property type="molecule type" value="Genomic_DNA"/>
</dbReference>
<keyword evidence="5" id="KW-1185">Reference proteome</keyword>
<evidence type="ECO:0000313" key="2">
    <source>
        <dbReference type="EMBL" id="GLI25674.1"/>
    </source>
</evidence>
<reference evidence="3 5" key="2">
    <citation type="submission" date="2023-07" db="EMBL/GenBank/DDBJ databases">
        <title>Genomic Encyclopedia of Type Strains, Phase IV (KMG-IV): sequencing the most valuable type-strain genomes for metagenomic binning, comparative biology and taxonomic classification.</title>
        <authorList>
            <person name="Goeker M."/>
        </authorList>
    </citation>
    <scope>NUCLEOTIDE SEQUENCE [LARGE SCALE GENOMIC DNA]</scope>
    <source>
        <strain evidence="3 5">DSM 338</strain>
    </source>
</reference>
<dbReference type="GeneID" id="95766121"/>
<feature type="region of interest" description="Disordered" evidence="1">
    <location>
        <begin position="77"/>
        <end position="98"/>
    </location>
</feature>
<sequence>MTVHLSPDDLRVLDDGPRVQDLRLAEALGFERPRAVRQLIERNIKELEDYGVICATVAQNPEGNLPHGVAKSEEVWDTASQTHPDTDEPAKRGRGRPGREYWLNEEQALLLSMFARTDNAAAVRRMLIGAFMEWRRQHRRESIRPPEAERILLPPPSVDTPFHLQPPLPSSLRELEEDPVPSDTMVKLAKIRTAERLFGRRAAARIWQEVGFTVYPEAEHAFRRTRLDEGRACLAWLLGQEAGESYPLVRGMVELAEENGEGAMEARRHLIRLGLKFFSGGLFISNSHPWLMRVFGDTEWDAGRHAEALRRLPGARPERTYIGDQQQRGTLVPLSLIDEPQVP</sequence>
<proteinExistence type="predicted"/>
<dbReference type="EMBL" id="BSDO01000024">
    <property type="protein sequence ID" value="GLI25674.1"/>
    <property type="molecule type" value="Genomic_DNA"/>
</dbReference>
<evidence type="ECO:0000313" key="5">
    <source>
        <dbReference type="Proteomes" id="UP001245370"/>
    </source>
</evidence>
<comment type="caution">
    <text evidence="2">The sequence shown here is derived from an EMBL/GenBank/DDBJ whole genome shotgun (WGS) entry which is preliminary data.</text>
</comment>
<evidence type="ECO:0000256" key="1">
    <source>
        <dbReference type="SAM" id="MobiDB-lite"/>
    </source>
</evidence>
<accession>A0A9W6CUN6</accession>
<protein>
    <submittedName>
        <fullName evidence="2">Uncharacterized protein</fullName>
    </submittedName>
</protein>
<organism evidence="2 4">
    <name type="scientific">Xanthobacter flavus</name>
    <dbReference type="NCBI Taxonomy" id="281"/>
    <lineage>
        <taxon>Bacteria</taxon>
        <taxon>Pseudomonadati</taxon>
        <taxon>Pseudomonadota</taxon>
        <taxon>Alphaproteobacteria</taxon>
        <taxon>Hyphomicrobiales</taxon>
        <taxon>Xanthobacteraceae</taxon>
        <taxon>Xanthobacter</taxon>
    </lineage>
</organism>
<evidence type="ECO:0000313" key="4">
    <source>
        <dbReference type="Proteomes" id="UP001144397"/>
    </source>
</evidence>